<feature type="region of interest" description="Disordered" evidence="1">
    <location>
        <begin position="1"/>
        <end position="50"/>
    </location>
</feature>
<reference evidence="2" key="2">
    <citation type="submission" date="2015-03" db="EMBL/GenBank/DDBJ databases">
        <authorList>
            <person name="Chow C.-E.T."/>
            <person name="Winget D.M."/>
            <person name="White R.A.III."/>
            <person name="Hallam S.J."/>
            <person name="Suttle C.A."/>
        </authorList>
    </citation>
    <scope>NUCLEOTIDE SEQUENCE</scope>
    <source>
        <strain evidence="2">Oxic1_4</strain>
    </source>
</reference>
<proteinExistence type="predicted"/>
<reference evidence="2" key="1">
    <citation type="journal article" date="2015" name="Front. Microbiol.">
        <title>Combining genomic sequencing methods to explore viral diversity and reveal potential virus-host interactions.</title>
        <authorList>
            <person name="Chow C.E."/>
            <person name="Winget D.M."/>
            <person name="White R.A.III."/>
            <person name="Hallam S.J."/>
            <person name="Suttle C.A."/>
        </authorList>
    </citation>
    <scope>NUCLEOTIDE SEQUENCE</scope>
    <source>
        <strain evidence="2">Oxic1_4</strain>
    </source>
</reference>
<name>A0A0F7L8X6_9VIRU</name>
<evidence type="ECO:0000256" key="1">
    <source>
        <dbReference type="SAM" id="MobiDB-lite"/>
    </source>
</evidence>
<sequence>MASAEPRTATRKPSGPRTGRSERASTSLWTSPRPEPARPSNASRKKSWPSLRLIRIAPSLSFEV</sequence>
<accession>A0A0F7L8X6</accession>
<protein>
    <submittedName>
        <fullName evidence="2">Uncharacterized protein</fullName>
    </submittedName>
</protein>
<dbReference type="EMBL" id="KR029599">
    <property type="protein sequence ID" value="AKH47842.1"/>
    <property type="molecule type" value="Genomic_DNA"/>
</dbReference>
<evidence type="ECO:0000313" key="2">
    <source>
        <dbReference type="EMBL" id="AKH47842.1"/>
    </source>
</evidence>
<organism evidence="2">
    <name type="scientific">uncultured marine virus</name>
    <dbReference type="NCBI Taxonomy" id="186617"/>
    <lineage>
        <taxon>Viruses</taxon>
        <taxon>environmental samples</taxon>
    </lineage>
</organism>